<evidence type="ECO:0000313" key="3">
    <source>
        <dbReference type="Proteomes" id="UP000292082"/>
    </source>
</evidence>
<dbReference type="EMBL" id="ML145084">
    <property type="protein sequence ID" value="TBU65276.1"/>
    <property type="molecule type" value="Genomic_DNA"/>
</dbReference>
<dbReference type="Proteomes" id="UP000292082">
    <property type="component" value="Unassembled WGS sequence"/>
</dbReference>
<evidence type="ECO:0000256" key="1">
    <source>
        <dbReference type="SAM" id="MobiDB-lite"/>
    </source>
</evidence>
<protein>
    <submittedName>
        <fullName evidence="2">Uncharacterized protein</fullName>
    </submittedName>
</protein>
<reference evidence="2 3" key="1">
    <citation type="submission" date="2019-01" db="EMBL/GenBank/DDBJ databases">
        <title>Draft genome sequences of three monokaryotic isolates of the white-rot basidiomycete fungus Dichomitus squalens.</title>
        <authorList>
            <consortium name="DOE Joint Genome Institute"/>
            <person name="Lopez S.C."/>
            <person name="Andreopoulos B."/>
            <person name="Pangilinan J."/>
            <person name="Lipzen A."/>
            <person name="Riley R."/>
            <person name="Ahrendt S."/>
            <person name="Ng V."/>
            <person name="Barry K."/>
            <person name="Daum C."/>
            <person name="Grigoriev I.V."/>
            <person name="Hilden K.S."/>
            <person name="Makela M.R."/>
            <person name="de Vries R.P."/>
        </authorList>
    </citation>
    <scope>NUCLEOTIDE SEQUENCE [LARGE SCALE GENOMIC DNA]</scope>
    <source>
        <strain evidence="2 3">CBS 464.89</strain>
    </source>
</reference>
<evidence type="ECO:0000313" key="2">
    <source>
        <dbReference type="EMBL" id="TBU65276.1"/>
    </source>
</evidence>
<feature type="compositionally biased region" description="Basic residues" evidence="1">
    <location>
        <begin position="18"/>
        <end position="27"/>
    </location>
</feature>
<organism evidence="2 3">
    <name type="scientific">Dichomitus squalens</name>
    <dbReference type="NCBI Taxonomy" id="114155"/>
    <lineage>
        <taxon>Eukaryota</taxon>
        <taxon>Fungi</taxon>
        <taxon>Dikarya</taxon>
        <taxon>Basidiomycota</taxon>
        <taxon>Agaricomycotina</taxon>
        <taxon>Agaricomycetes</taxon>
        <taxon>Polyporales</taxon>
        <taxon>Polyporaceae</taxon>
        <taxon>Dichomitus</taxon>
    </lineage>
</organism>
<keyword evidence="3" id="KW-1185">Reference proteome</keyword>
<feature type="region of interest" description="Disordered" evidence="1">
    <location>
        <begin position="1"/>
        <end position="60"/>
    </location>
</feature>
<dbReference type="AlphaFoldDB" id="A0A4Q9QDI5"/>
<dbReference type="STRING" id="114155.A0A4Q9QDI5"/>
<sequence length="316" mass="35493">MVKHATHLLQRASPVAQKLHKSARRPTRLAQQHQKSPFPVNLARSPGLRSRLHSTNTSRFLSERAELSTILEEPEEDEAEPAPHRYAGTREAYKHLEPWPQHGSAQAGSSKRHEVEHDADMLGWDDESTLVAMLQENTSEQDEEERLIALIESLKEPMAAQGATLKEYLKNAWLPAYSSIKAAHDVLDEKVDLAFGAGLLTFDEICKKVERIALRDEDELKTTHAGSQRKVTRILEDLEQAYARRKDLWTALEEDLDRCDAILTFVEAARATAALEGLPMDVEQTIALLEKKAKALDKDTSSSANQKVLRGLLEKL</sequence>
<name>A0A4Q9QDI5_9APHY</name>
<gene>
    <name evidence="2" type="ORF">BD310DRAFT_835902</name>
</gene>
<accession>A0A4Q9QDI5</accession>
<proteinExistence type="predicted"/>